<feature type="transmembrane region" description="Helical" evidence="1">
    <location>
        <begin position="344"/>
        <end position="363"/>
    </location>
</feature>
<keyword evidence="1" id="KW-1133">Transmembrane helix</keyword>
<feature type="transmembrane region" description="Helical" evidence="1">
    <location>
        <begin position="191"/>
        <end position="208"/>
    </location>
</feature>
<sequence>MSELRNSEGWGRMASTSSTDVAVTTTSASRSGYIDLLRAAAIARVVVYHTVGWAWLTVAFPAMGLMFALGGSLMAASLDRYGRTAVVRRVRRILPPVWLIGAAALAAMTARGGFGVSWRWVLWLVPVDDPPVSEWAAPALGILWYVRSYLWFVLLSPLLLPLFRRRPTASVLVPFGVLVGLATLGQDTGGVVRDFFLYLPMWLIGFAHHDRLLERIPARLLWPVVAVLGAVGLTLLYRAPGPRGYDLNDAPVADVPWSVAVLLVLLALVPRLRRPRRRGEPFWPVVPLRVARGRHPTRQRLSGRLGAALRAVNHRALTIYLWHQAAIWLVATAVEPWLPGGTPARLGAVLVILATAVATFGWVEDVAAGRRPAILPDRWHGEPSRAAA</sequence>
<dbReference type="Proteomes" id="UP000642070">
    <property type="component" value="Unassembled WGS sequence"/>
</dbReference>
<feature type="transmembrane region" description="Helical" evidence="1">
    <location>
        <begin position="251"/>
        <end position="269"/>
    </location>
</feature>
<feature type="transmembrane region" description="Helical" evidence="1">
    <location>
        <begin position="220"/>
        <end position="239"/>
    </location>
</feature>
<feature type="transmembrane region" description="Helical" evidence="1">
    <location>
        <begin position="53"/>
        <end position="76"/>
    </location>
</feature>
<dbReference type="InterPro" id="IPR002656">
    <property type="entry name" value="Acyl_transf_3_dom"/>
</dbReference>
<gene>
    <name evidence="3" type="ORF">GCM10007977_081220</name>
</gene>
<accession>A0A917UAZ4</accession>
<comment type="caution">
    <text evidence="3">The sequence shown here is derived from an EMBL/GenBank/DDBJ whole genome shotgun (WGS) entry which is preliminary data.</text>
</comment>
<evidence type="ECO:0000313" key="3">
    <source>
        <dbReference type="EMBL" id="GGM67272.1"/>
    </source>
</evidence>
<reference evidence="3" key="2">
    <citation type="submission" date="2020-09" db="EMBL/GenBank/DDBJ databases">
        <authorList>
            <person name="Sun Q."/>
            <person name="Ohkuma M."/>
        </authorList>
    </citation>
    <scope>NUCLEOTIDE SEQUENCE</scope>
    <source>
        <strain evidence="3">JCM 19831</strain>
    </source>
</reference>
<dbReference type="GO" id="GO:0016747">
    <property type="term" value="F:acyltransferase activity, transferring groups other than amino-acyl groups"/>
    <property type="evidence" value="ECO:0007669"/>
    <property type="project" value="InterPro"/>
</dbReference>
<dbReference type="Pfam" id="PF01757">
    <property type="entry name" value="Acyl_transf_3"/>
    <property type="match status" value="1"/>
</dbReference>
<feature type="transmembrane region" description="Helical" evidence="1">
    <location>
        <begin position="319"/>
        <end position="338"/>
    </location>
</feature>
<keyword evidence="1" id="KW-0812">Transmembrane</keyword>
<feature type="transmembrane region" description="Helical" evidence="1">
    <location>
        <begin position="167"/>
        <end position="185"/>
    </location>
</feature>
<protein>
    <submittedName>
        <fullName evidence="3">Membrane protein</fullName>
    </submittedName>
</protein>
<feature type="transmembrane region" description="Helical" evidence="1">
    <location>
        <begin position="97"/>
        <end position="122"/>
    </location>
</feature>
<evidence type="ECO:0000259" key="2">
    <source>
        <dbReference type="Pfam" id="PF01757"/>
    </source>
</evidence>
<feature type="domain" description="Acyltransferase 3" evidence="2">
    <location>
        <begin position="33"/>
        <end position="357"/>
    </location>
</feature>
<feature type="transmembrane region" description="Helical" evidence="1">
    <location>
        <begin position="142"/>
        <end position="160"/>
    </location>
</feature>
<reference evidence="3" key="1">
    <citation type="journal article" date="2014" name="Int. J. Syst. Evol. Microbiol.">
        <title>Complete genome sequence of Corynebacterium casei LMG S-19264T (=DSM 44701T), isolated from a smear-ripened cheese.</title>
        <authorList>
            <consortium name="US DOE Joint Genome Institute (JGI-PGF)"/>
            <person name="Walter F."/>
            <person name="Albersmeier A."/>
            <person name="Kalinowski J."/>
            <person name="Ruckert C."/>
        </authorList>
    </citation>
    <scope>NUCLEOTIDE SEQUENCE</scope>
    <source>
        <strain evidence="3">JCM 19831</strain>
    </source>
</reference>
<keyword evidence="1" id="KW-0472">Membrane</keyword>
<evidence type="ECO:0000256" key="1">
    <source>
        <dbReference type="SAM" id="Phobius"/>
    </source>
</evidence>
<keyword evidence="4" id="KW-1185">Reference proteome</keyword>
<name>A0A917UAZ4_9ACTN</name>
<dbReference type="AlphaFoldDB" id="A0A917UAZ4"/>
<proteinExistence type="predicted"/>
<evidence type="ECO:0000313" key="4">
    <source>
        <dbReference type="Proteomes" id="UP000642070"/>
    </source>
</evidence>
<dbReference type="EMBL" id="BMPI01000055">
    <property type="protein sequence ID" value="GGM67272.1"/>
    <property type="molecule type" value="Genomic_DNA"/>
</dbReference>
<organism evidence="3 4">
    <name type="scientific">Dactylosporangium sucinum</name>
    <dbReference type="NCBI Taxonomy" id="1424081"/>
    <lineage>
        <taxon>Bacteria</taxon>
        <taxon>Bacillati</taxon>
        <taxon>Actinomycetota</taxon>
        <taxon>Actinomycetes</taxon>
        <taxon>Micromonosporales</taxon>
        <taxon>Micromonosporaceae</taxon>
        <taxon>Dactylosporangium</taxon>
    </lineage>
</organism>